<name>A0A485ASQ8_RAOPL</name>
<evidence type="ECO:0000313" key="2">
    <source>
        <dbReference type="Proteomes" id="UP000345637"/>
    </source>
</evidence>
<accession>A0A485ASQ8</accession>
<organism evidence="1 2">
    <name type="scientific">Raoultella planticola</name>
    <name type="common">Klebsiella planticola</name>
    <dbReference type="NCBI Taxonomy" id="575"/>
    <lineage>
        <taxon>Bacteria</taxon>
        <taxon>Pseudomonadati</taxon>
        <taxon>Pseudomonadota</taxon>
        <taxon>Gammaproteobacteria</taxon>
        <taxon>Enterobacterales</taxon>
        <taxon>Enterobacteriaceae</taxon>
        <taxon>Klebsiella/Raoultella group</taxon>
        <taxon>Raoultella</taxon>
    </lineage>
</organism>
<evidence type="ECO:0000313" key="1">
    <source>
        <dbReference type="EMBL" id="VFS63196.1"/>
    </source>
</evidence>
<dbReference type="Proteomes" id="UP000345637">
    <property type="component" value="Unassembled WGS sequence"/>
</dbReference>
<dbReference type="EMBL" id="CAADJE010000021">
    <property type="protein sequence ID" value="VFS63196.1"/>
    <property type="molecule type" value="Genomic_DNA"/>
</dbReference>
<protein>
    <submittedName>
        <fullName evidence="1">Uncharacterized protein</fullName>
    </submittedName>
</protein>
<dbReference type="AlphaFoldDB" id="A0A485ASQ8"/>
<sequence>MSELSVALPPPLLRVEGVNLQYRTRERLVQATH</sequence>
<proteinExistence type="predicted"/>
<gene>
    <name evidence="1" type="ORF">NCTC12998_02169</name>
</gene>
<reference evidence="1 2" key="1">
    <citation type="submission" date="2019-03" db="EMBL/GenBank/DDBJ databases">
        <authorList>
            <consortium name="Pathogen Informatics"/>
        </authorList>
    </citation>
    <scope>NUCLEOTIDE SEQUENCE [LARGE SCALE GENOMIC DNA]</scope>
    <source>
        <strain evidence="1 2">NCTC12998</strain>
    </source>
</reference>